<dbReference type="Proteomes" id="UP001208689">
    <property type="component" value="Chromosome"/>
</dbReference>
<protein>
    <recommendedName>
        <fullName evidence="5">Tetratricopeptide repeat protein</fullName>
    </recommendedName>
</protein>
<dbReference type="EMBL" id="CP104013">
    <property type="protein sequence ID" value="UYP47749.1"/>
    <property type="molecule type" value="Genomic_DNA"/>
</dbReference>
<evidence type="ECO:0000256" key="1">
    <source>
        <dbReference type="SAM" id="Coils"/>
    </source>
</evidence>
<feature type="coiled-coil region" evidence="1">
    <location>
        <begin position="695"/>
        <end position="745"/>
    </location>
</feature>
<feature type="coiled-coil region" evidence="1">
    <location>
        <begin position="1591"/>
        <end position="1634"/>
    </location>
</feature>
<feature type="coiled-coil region" evidence="1">
    <location>
        <begin position="1861"/>
        <end position="1904"/>
    </location>
</feature>
<feature type="compositionally biased region" description="Basic and acidic residues" evidence="2">
    <location>
        <begin position="2229"/>
        <end position="2241"/>
    </location>
</feature>
<feature type="coiled-coil region" evidence="1">
    <location>
        <begin position="64"/>
        <end position="127"/>
    </location>
</feature>
<gene>
    <name evidence="3" type="ORF">NEF87_004034</name>
</gene>
<organism evidence="3 4">
    <name type="scientific">Candidatus Lokiarchaeum ossiferum</name>
    <dbReference type="NCBI Taxonomy" id="2951803"/>
    <lineage>
        <taxon>Archaea</taxon>
        <taxon>Promethearchaeati</taxon>
        <taxon>Promethearchaeota</taxon>
        <taxon>Promethearchaeia</taxon>
        <taxon>Promethearchaeales</taxon>
        <taxon>Promethearchaeaceae</taxon>
        <taxon>Candidatus Lokiarchaeum</taxon>
    </lineage>
</organism>
<feature type="coiled-coil region" evidence="1">
    <location>
        <begin position="822"/>
        <end position="869"/>
    </location>
</feature>
<reference evidence="3" key="1">
    <citation type="submission" date="2022-09" db="EMBL/GenBank/DDBJ databases">
        <title>Actin cytoskeleton and complex cell architecture in an #Asgard archaeon.</title>
        <authorList>
            <person name="Ponce Toledo R.I."/>
            <person name="Schleper C."/>
            <person name="Rodrigues Oliveira T."/>
            <person name="Wollweber F."/>
            <person name="Xu J."/>
            <person name="Rittmann S."/>
            <person name="Klingl A."/>
            <person name="Pilhofer M."/>
        </authorList>
    </citation>
    <scope>NUCLEOTIDE SEQUENCE</scope>
    <source>
        <strain evidence="3">B-35</strain>
    </source>
</reference>
<feature type="coiled-coil region" evidence="1">
    <location>
        <begin position="441"/>
        <end position="488"/>
    </location>
</feature>
<sequence>MLKTREEVNQLIIDADKLIQQEKISEGLALFDKAKKLAIALDWAERESQISQMISDVHFNVKKRRFLEEKQKKIEENLKKQQDDENKLVAAQKRVFDKQQQNKQLKLDQLKQKKEFESQQSEKAYNQLEIGSKFVSQNQFGEGLNAFQEALRIFTEIHWSAEIMRTKELISDTKNRKNEYDVKLLKEKRNVETLQKSIQQENKIIDSEREKKILEDQKKNSINEEKTKKQSFENQLSDEMYDEISKWEKIGDEYLKQVKSGNILSTECPYPQIIEIYSQNYKKAKNLGWTNQANRFFEGISLYKEKMVRDQKLRVIEERKISKSKADQDYINKKIKTSKLLQQERQQKIASKRQEEELKAQQEQAIADEVLKSIDTIESTIKLYENRADRIPYECPYAQAIEIYKAGANRLKELGWTEQSQRLYDGMNTYREKLTKDQQYRESEANRIAKTKEEAEMLEKRATLSKQLQEEKQQKLLSQRQKEELKAQQEQAIADEVFKSIDAIESTIKLYENRADRIPYECPYAQAVEIYKAGANRLKELGWTEQSQRLYDGMNTYREKLTKDQQYRESEANRIAKTKEEAEMLEKRAALSKKLQEEKQQKLLSQRQEEELKAQQEQAIADEVFKSIDAIESTIKLYENRADRIPYECPYAQAIEIYKAGANRLKELGWTEQSQRLYDGMNTYREKLTKDQQYRESEANRIAKTKEEAEMLEKRAALSKQLQEEKQQKLLSQRQEEELKAQQEQAIADEVFKSIDTIESTIKLYENRADRIPYECPYAQAIEIYKAGANRLKELGWKEQSQRLYDGMNTYREKLTKDQQYRESEANRIAKTKEEAEMLEKRAALSKQLQEEKQQKLLSQRQKEELKAQQEQAIADEVFKSIDAIESTIKLYENRADRIPYECPYAQAIEIYKAGANRLKELGWTEQSQRLYDGMNTYREKLTKDQQYRESEANRIAKTKEEAEMLEKRAALSKQLQEEKQQKLLSQRQEEELKAQQEQAIADEVFKFIDTIESTIKLYENHADRIPYECPYAQAIEIYKAGANRLKEIGWTEQSLRLYDGMNTYREKLTKDQQYRESEANRIAKTKEEAEMLEKRAALSKQLQEEKQQKLLSQRQKEELKAQQEQAIADEVFNSIDTIESTIKLYENHADRISYECPYTQAIEIYKVGANRLKELGWTEQSQRLYDGMNTYREKLTKDQQYRESEAMKVLKTQKDTELLEKRSLLSHQLELEKKQQKLRHEQELREKARREKLLGESVFNEIDKIEAVIKKYESLEDIIPYECPYSEAINVYKKSANRLKDLGWLEQSLRLYDGMNTYREKLAKDKQFRLNDAKRIVKTKKDAEMLEKRAAISKKLQQEKEQRIIKEREAEKAKLDNQTTIANEIFRQIDEIEEIVKNYENNVDIFSIECPYSIAIEKYQYGSRKLQEIGWIEESTRLLDGVELYREKLIKDNTFRQLEKKRIEKIQEDAALIEQRVNLSKKLKEEREKIEEEQRFRELESKKQKESLAQKVFLEIDEIENQVKQYENQPDRIPYDCPYQKAINIYQENASKLRDIGWGEEAARLFDGVNTYQQKLAADKSYRKLEMLRVAKTKEESEMLERRAKLAKEIAEATKAKQKAAELQIEKENQYKKEQSDIAFELMDRGNLLANEHNLFDQAIEKFKEAQEIFRNIHWFAEEEKVLMQISHFRERKLQKQLEEQKNKEAYFKQQKEIEEIEQLAKLSQEIQNKKLKEEETRKRIDAEDKRKQAEIEFQKRIELSQKLEAKKLQERQKALQEEINKEMHNKQIHDECLELLEKARVFVTDQKIEAALKIYNTVIEKYASIDYFDGIRLTKDTILKVEQDFEEFKKQEMLKLKSIQERKEEEARLEKLILAAKEESERQKLEEQKRFLQEEVEREEREQIQDEIITLIADAGNLAQSNNFEKSLEIYQKALKLFDKISWPLKHQQVKSIINEVKSKKKTYEENLRLKKIQNEKLEAERKEFEEMMAQQERKRKSQEELAEQQSMERQIEIARQKEMGDNAYRMLELAENSSESRKKYLGLHYFHYALFNFKTIGWDREAKTTKKRFIGIYNSIQSPLIDVNELLMNEKLEKEFHIMNSLTQVIKWKNRNDFSAAQTEIKTIIHLVQEFGWVKSLKLLQSFQDQLKIEEKLYLKELESEQSKPSEEKANKLIKQATYQIKQLSYDKGINLAEEAHEMLVQIGRAREARTVEQELLRWKLKAEKALQKKNSSDRSESPKISQYLTDEERRRAIIDERKRRRREARKKFQK</sequence>
<evidence type="ECO:0000313" key="4">
    <source>
        <dbReference type="Proteomes" id="UP001208689"/>
    </source>
</evidence>
<feature type="coiled-coil region" evidence="1">
    <location>
        <begin position="191"/>
        <end position="235"/>
    </location>
</feature>
<feature type="coiled-coil region" evidence="1">
    <location>
        <begin position="1711"/>
        <end position="1787"/>
    </location>
</feature>
<feature type="region of interest" description="Disordered" evidence="2">
    <location>
        <begin position="1989"/>
        <end position="2009"/>
    </location>
</feature>
<feature type="coiled-coil region" evidence="1">
    <location>
        <begin position="568"/>
        <end position="618"/>
    </location>
</feature>
<proteinExistence type="predicted"/>
<keyword evidence="4" id="KW-1185">Reference proteome</keyword>
<evidence type="ECO:0000256" key="2">
    <source>
        <dbReference type="SAM" id="MobiDB-lite"/>
    </source>
</evidence>
<dbReference type="SUPFAM" id="SSF48452">
    <property type="entry name" value="TPR-like"/>
    <property type="match status" value="1"/>
</dbReference>
<feature type="coiled-coil region" evidence="1">
    <location>
        <begin position="1225"/>
        <end position="1252"/>
    </location>
</feature>
<feature type="coiled-coil region" evidence="1">
    <location>
        <begin position="949"/>
        <end position="999"/>
    </location>
</feature>
<feature type="coiled-coil region" evidence="1">
    <location>
        <begin position="1357"/>
        <end position="1410"/>
    </location>
</feature>
<evidence type="ECO:0000313" key="3">
    <source>
        <dbReference type="EMBL" id="UYP47749.1"/>
    </source>
</evidence>
<accession>A0ABY6HYW2</accession>
<evidence type="ECO:0008006" key="5">
    <source>
        <dbReference type="Google" id="ProtNLM"/>
    </source>
</evidence>
<feature type="coiled-coil region" evidence="1">
    <location>
        <begin position="1457"/>
        <end position="1530"/>
    </location>
</feature>
<name>A0ABY6HYW2_9ARCH</name>
<dbReference type="InterPro" id="IPR011990">
    <property type="entry name" value="TPR-like_helical_dom_sf"/>
</dbReference>
<feature type="coiled-coil region" evidence="1">
    <location>
        <begin position="1076"/>
        <end position="1123"/>
    </location>
</feature>
<feature type="region of interest" description="Disordered" evidence="2">
    <location>
        <begin position="2229"/>
        <end position="2251"/>
    </location>
</feature>
<keyword evidence="1" id="KW-0175">Coiled coil</keyword>